<dbReference type="AlphaFoldDB" id="A0A8T0GXL1"/>
<name>A0A8T0GXL1_CERPU</name>
<protein>
    <submittedName>
        <fullName evidence="2">Uncharacterized protein</fullName>
    </submittedName>
</protein>
<keyword evidence="1" id="KW-1133">Transmembrane helix</keyword>
<accession>A0A8T0GXL1</accession>
<dbReference type="EMBL" id="CM026430">
    <property type="protein sequence ID" value="KAG0563009.1"/>
    <property type="molecule type" value="Genomic_DNA"/>
</dbReference>
<dbReference type="Proteomes" id="UP000822688">
    <property type="component" value="Chromosome 9"/>
</dbReference>
<keyword evidence="1" id="KW-0812">Transmembrane</keyword>
<proteinExistence type="predicted"/>
<organism evidence="2 3">
    <name type="scientific">Ceratodon purpureus</name>
    <name type="common">Fire moss</name>
    <name type="synonym">Dicranum purpureum</name>
    <dbReference type="NCBI Taxonomy" id="3225"/>
    <lineage>
        <taxon>Eukaryota</taxon>
        <taxon>Viridiplantae</taxon>
        <taxon>Streptophyta</taxon>
        <taxon>Embryophyta</taxon>
        <taxon>Bryophyta</taxon>
        <taxon>Bryophytina</taxon>
        <taxon>Bryopsida</taxon>
        <taxon>Dicranidae</taxon>
        <taxon>Pseudoditrichales</taxon>
        <taxon>Ditrichaceae</taxon>
        <taxon>Ceratodon</taxon>
    </lineage>
</organism>
<reference evidence="2" key="1">
    <citation type="submission" date="2020-06" db="EMBL/GenBank/DDBJ databases">
        <title>WGS assembly of Ceratodon purpureus strain R40.</title>
        <authorList>
            <person name="Carey S.B."/>
            <person name="Jenkins J."/>
            <person name="Shu S."/>
            <person name="Lovell J.T."/>
            <person name="Sreedasyam A."/>
            <person name="Maumus F."/>
            <person name="Tiley G.P."/>
            <person name="Fernandez-Pozo N."/>
            <person name="Barry K."/>
            <person name="Chen C."/>
            <person name="Wang M."/>
            <person name="Lipzen A."/>
            <person name="Daum C."/>
            <person name="Saski C.A."/>
            <person name="Payton A.C."/>
            <person name="Mcbreen J.C."/>
            <person name="Conrad R.E."/>
            <person name="Kollar L.M."/>
            <person name="Olsson S."/>
            <person name="Huttunen S."/>
            <person name="Landis J.B."/>
            <person name="Wickett N.J."/>
            <person name="Johnson M.G."/>
            <person name="Rensing S.A."/>
            <person name="Grimwood J."/>
            <person name="Schmutz J."/>
            <person name="Mcdaniel S.F."/>
        </authorList>
    </citation>
    <scope>NUCLEOTIDE SEQUENCE</scope>
    <source>
        <strain evidence="2">R40</strain>
    </source>
</reference>
<sequence length="134" mass="14097">MPCHACLLACNRSIAASLPSSLSRPRSGGAPNLLPSPNPVTATSTRYHARFPRFHLSLVAISYILLVWSGRVPVLGVGSLRADSGRRGGYGTGAGTNPGIVSAAVVNWVLCRLLHLYPMSIPGASIVVRPGTRR</sequence>
<keyword evidence="1" id="KW-0472">Membrane</keyword>
<keyword evidence="3" id="KW-1185">Reference proteome</keyword>
<comment type="caution">
    <text evidence="2">The sequence shown here is derived from an EMBL/GenBank/DDBJ whole genome shotgun (WGS) entry which is preliminary data.</text>
</comment>
<evidence type="ECO:0000313" key="2">
    <source>
        <dbReference type="EMBL" id="KAG0563009.1"/>
    </source>
</evidence>
<evidence type="ECO:0000313" key="3">
    <source>
        <dbReference type="Proteomes" id="UP000822688"/>
    </source>
</evidence>
<gene>
    <name evidence="2" type="ORF">KC19_9G189600</name>
</gene>
<evidence type="ECO:0000256" key="1">
    <source>
        <dbReference type="SAM" id="Phobius"/>
    </source>
</evidence>
<feature type="transmembrane region" description="Helical" evidence="1">
    <location>
        <begin position="54"/>
        <end position="77"/>
    </location>
</feature>